<dbReference type="EMBL" id="JAFEJA010000002">
    <property type="protein sequence ID" value="MBM9623995.1"/>
    <property type="molecule type" value="Genomic_DNA"/>
</dbReference>
<comment type="caution">
    <text evidence="1">The sequence shown here is derived from an EMBL/GenBank/DDBJ whole genome shotgun (WGS) entry which is preliminary data.</text>
</comment>
<dbReference type="RefSeq" id="WP_205378050.1">
    <property type="nucleotide sequence ID" value="NZ_JAFEJA010000002.1"/>
</dbReference>
<accession>A0ABS2V2P8</accession>
<evidence type="ECO:0000313" key="2">
    <source>
        <dbReference type="Proteomes" id="UP000664109"/>
    </source>
</evidence>
<reference evidence="1 2" key="1">
    <citation type="journal article" date="2016" name="Arch. Microbiol.">
        <title>Streptomyces zhihengii sp. nov., isolated from rhizospheric soil of Psammosilene tunicoides.</title>
        <authorList>
            <person name="Huang M.J."/>
            <person name="Fei J.J."/>
            <person name="Salam N."/>
            <person name="Kim C.J."/>
            <person name="Hozzein W.N."/>
            <person name="Xiao M."/>
            <person name="Huang H.Q."/>
            <person name="Li W.J."/>
        </authorList>
    </citation>
    <scope>NUCLEOTIDE SEQUENCE [LARGE SCALE GENOMIC DNA]</scope>
    <source>
        <strain evidence="1 2">YIM T102</strain>
    </source>
</reference>
<organism evidence="1 2">
    <name type="scientific">Streptomyces zhihengii</name>
    <dbReference type="NCBI Taxonomy" id="1818004"/>
    <lineage>
        <taxon>Bacteria</taxon>
        <taxon>Bacillati</taxon>
        <taxon>Actinomycetota</taxon>
        <taxon>Actinomycetes</taxon>
        <taxon>Kitasatosporales</taxon>
        <taxon>Streptomycetaceae</taxon>
        <taxon>Streptomyces</taxon>
    </lineage>
</organism>
<keyword evidence="2" id="KW-1185">Reference proteome</keyword>
<evidence type="ECO:0000313" key="1">
    <source>
        <dbReference type="EMBL" id="MBM9623995.1"/>
    </source>
</evidence>
<protein>
    <submittedName>
        <fullName evidence="1">Uncharacterized protein</fullName>
    </submittedName>
</protein>
<name>A0ABS2V2P8_9ACTN</name>
<dbReference type="Proteomes" id="UP000664109">
    <property type="component" value="Unassembled WGS sequence"/>
</dbReference>
<gene>
    <name evidence="1" type="ORF">JE024_36030</name>
</gene>
<proteinExistence type="predicted"/>
<sequence>MADNSAPPEELVRLQREANAAGRQATAEEYSAEVWRPWLTAAAAAQRAVAEYASEKNLDRVDLEMAVKKAAREADA</sequence>